<dbReference type="eggNOG" id="COG1196">
    <property type="taxonomic scope" value="Bacteria"/>
</dbReference>
<sequence>MWNTLSNAIWGAQSTASLSAAETASSSSDSKGLATKYFENFEPPTQSKKSQRSLLYTSEITTLKKMMPLMKDSQERELILAFSQKIIEQAKEKTHSTIQIETESYLSSVIYLAGVNYKNLADLIDPLNFEQSLEKVCMKCREDISKVLSNVMDLDSECTIQEKEMLRATKEPIAIAKILVTPIGSINVKLIPLVIELMNREGPDFENFIKIKLNEISSKYMLRKEITLAKKPNDPCADMNRILRSYLQLEADEKINDLHAIQATLAALLTLLHQGPVGSCFATSEAKQVQDEQPKWFVKDMRLLIQTGELIRMVEKEKMQFPFVSKMADDDLSCQLEFDTKGNVSEKHFSILECIGIKEALMVMGISEPKEHLEEVVKFILESKKVTIDNFIDTFAKVAIKDEEHIQEKHAKWGKLAFSLQTNSIGRILEYTMASMAAAPAPSHNSKMDDLFGGLKLNLKFTNALQQLDKSFAKAVLSELKESFLEHFHYKYDPDVNSEAASDGSSHFGAFVLYAKEPGLTMKHWKRIKNEEMFKTHLLKAFDALSSMKEWNQDKDKKEGLDSMRSFIQNSNFMGRFKMSYALRNISDTCSIDETWLSKILKKTPWMLAIGDSEGHVFSTYTETPFNYEHTQITPKNAESLIYETLKFCQSKDDLKTQYLTRVDGLHDFNFTPFEDPMLKKMASDKSSPLEEQIKKNLMTPYQMIADQTVPKEAKKELCKFVKERIPASFEEFKKKLACHDWQKMSVFDFYQTVLTLFKEFSTDETALLSLNNNLLMHALSEKDRKGIENGALLAFDTNWNSSQDETIYFAFFFNPGTKELDLGTINHDRTGLRLIGTEKWVKGATWRIFTERMADIGKEKF</sequence>
<gene>
    <name evidence="1" type="ORF">CSEC_1589</name>
</gene>
<dbReference type="EMBL" id="CCEJ010000008">
    <property type="protein sequence ID" value="CDR34403.1"/>
    <property type="molecule type" value="Genomic_DNA"/>
</dbReference>
<dbReference type="AlphaFoldDB" id="A0A090D2J0"/>
<dbReference type="STRING" id="1437425.CSEC_1589"/>
<dbReference type="RefSeq" id="WP_154017666.1">
    <property type="nucleotide sequence ID" value="NZ_CCEJ010000008.1"/>
</dbReference>
<accession>A0A090D2J0</accession>
<evidence type="ECO:0000313" key="2">
    <source>
        <dbReference type="Proteomes" id="UP000031552"/>
    </source>
</evidence>
<evidence type="ECO:0000313" key="1">
    <source>
        <dbReference type="EMBL" id="CDR34403.1"/>
    </source>
</evidence>
<keyword evidence="2" id="KW-1185">Reference proteome</keyword>
<organism evidence="1 2">
    <name type="scientific">Candidatus Criblamydia sequanensis CRIB-18</name>
    <dbReference type="NCBI Taxonomy" id="1437425"/>
    <lineage>
        <taxon>Bacteria</taxon>
        <taxon>Pseudomonadati</taxon>
        <taxon>Chlamydiota</taxon>
        <taxon>Chlamydiia</taxon>
        <taxon>Parachlamydiales</taxon>
        <taxon>Candidatus Criblamydiaceae</taxon>
        <taxon>Candidatus Criblamydia</taxon>
    </lineage>
</organism>
<protein>
    <submittedName>
        <fullName evidence="1">Secreted protein</fullName>
    </submittedName>
</protein>
<proteinExistence type="predicted"/>
<name>A0A090D2J0_9BACT</name>
<reference evidence="1" key="1">
    <citation type="submission" date="2013-12" db="EMBL/GenBank/DDBJ databases">
        <authorList>
            <person name="Linke B."/>
        </authorList>
    </citation>
    <scope>NUCLEOTIDE SEQUENCE [LARGE SCALE GENOMIC DNA]</scope>
    <source>
        <strain evidence="1">CRIB-18</strain>
    </source>
</reference>
<reference evidence="1" key="2">
    <citation type="submission" date="2014-09" db="EMBL/GenBank/DDBJ databases">
        <title>Criblamydia sequanensis harbors a mega-plasmid encoding arsenite resistance.</title>
        <authorList>
            <person name="Bertelli C."/>
            <person name="Goesmann A."/>
            <person name="Greub G."/>
        </authorList>
    </citation>
    <scope>NUCLEOTIDE SEQUENCE [LARGE SCALE GENOMIC DNA]</scope>
    <source>
        <strain evidence="1">CRIB-18</strain>
    </source>
</reference>
<comment type="caution">
    <text evidence="1">The sequence shown here is derived from an EMBL/GenBank/DDBJ whole genome shotgun (WGS) entry which is preliminary data.</text>
</comment>
<dbReference type="Proteomes" id="UP000031552">
    <property type="component" value="Unassembled WGS sequence"/>
</dbReference>
<dbReference type="OrthoDB" id="1427205at2"/>